<dbReference type="AlphaFoldDB" id="A0A969W8E0"/>
<dbReference type="GO" id="GO:0009279">
    <property type="term" value="C:cell outer membrane"/>
    <property type="evidence" value="ECO:0007669"/>
    <property type="project" value="UniProtKB-SubCell"/>
</dbReference>
<dbReference type="GO" id="GO:0006826">
    <property type="term" value="P:iron ion transport"/>
    <property type="evidence" value="ECO:0007669"/>
    <property type="project" value="UniProtKB-KW"/>
</dbReference>
<evidence type="ECO:0000256" key="10">
    <source>
        <dbReference type="ARBA" id="ARBA00023237"/>
    </source>
</evidence>
<dbReference type="InterPro" id="IPR039426">
    <property type="entry name" value="TonB-dep_rcpt-like"/>
</dbReference>
<feature type="signal peptide" evidence="13">
    <location>
        <begin position="1"/>
        <end position="38"/>
    </location>
</feature>
<evidence type="ECO:0000259" key="15">
    <source>
        <dbReference type="Pfam" id="PF07715"/>
    </source>
</evidence>
<organism evidence="16 17">
    <name type="scientific">Solimonas marina</name>
    <dbReference type="NCBI Taxonomy" id="2714601"/>
    <lineage>
        <taxon>Bacteria</taxon>
        <taxon>Pseudomonadati</taxon>
        <taxon>Pseudomonadota</taxon>
        <taxon>Gammaproteobacteria</taxon>
        <taxon>Nevskiales</taxon>
        <taxon>Nevskiaceae</taxon>
        <taxon>Solimonas</taxon>
    </lineage>
</organism>
<keyword evidence="10 11" id="KW-0998">Cell outer membrane</keyword>
<dbReference type="CDD" id="cd01347">
    <property type="entry name" value="ligand_gated_channel"/>
    <property type="match status" value="1"/>
</dbReference>
<accession>A0A969W8E0</accession>
<keyword evidence="6" id="KW-0408">Iron</keyword>
<keyword evidence="7" id="KW-0406">Ion transport</keyword>
<dbReference type="SUPFAM" id="SSF56935">
    <property type="entry name" value="Porins"/>
    <property type="match status" value="1"/>
</dbReference>
<evidence type="ECO:0000313" key="16">
    <source>
        <dbReference type="EMBL" id="NKF22601.1"/>
    </source>
</evidence>
<gene>
    <name evidence="16" type="ORF">G7Y82_09740</name>
</gene>
<dbReference type="PROSITE" id="PS52016">
    <property type="entry name" value="TONB_DEPENDENT_REC_3"/>
    <property type="match status" value="1"/>
</dbReference>
<dbReference type="PANTHER" id="PTHR32552">
    <property type="entry name" value="FERRICHROME IRON RECEPTOR-RELATED"/>
    <property type="match status" value="1"/>
</dbReference>
<keyword evidence="5 11" id="KW-0812">Transmembrane</keyword>
<evidence type="ECO:0000256" key="5">
    <source>
        <dbReference type="ARBA" id="ARBA00022692"/>
    </source>
</evidence>
<dbReference type="RefSeq" id="WP_168147845.1">
    <property type="nucleotide sequence ID" value="NZ_JAAVXB010000004.1"/>
</dbReference>
<proteinExistence type="inferred from homology"/>
<comment type="caution">
    <text evidence="16">The sequence shown here is derived from an EMBL/GenBank/DDBJ whole genome shotgun (WGS) entry which is preliminary data.</text>
</comment>
<keyword evidence="16" id="KW-0675">Receptor</keyword>
<reference evidence="16" key="1">
    <citation type="submission" date="2020-03" db="EMBL/GenBank/DDBJ databases">
        <title>Solimonas marina sp. nov., isolated from deep seawater of the Pacific Ocean.</title>
        <authorList>
            <person name="Liu X."/>
            <person name="Lai Q."/>
            <person name="Sun F."/>
            <person name="Gai Y."/>
            <person name="Li G."/>
            <person name="Shao Z."/>
        </authorList>
    </citation>
    <scope>NUCLEOTIDE SEQUENCE</scope>
    <source>
        <strain evidence="16">C16B3</strain>
    </source>
</reference>
<evidence type="ECO:0000256" key="6">
    <source>
        <dbReference type="ARBA" id="ARBA00023004"/>
    </source>
</evidence>
<evidence type="ECO:0000256" key="7">
    <source>
        <dbReference type="ARBA" id="ARBA00023065"/>
    </source>
</evidence>
<dbReference type="PANTHER" id="PTHR32552:SF81">
    <property type="entry name" value="TONB-DEPENDENT OUTER MEMBRANE RECEPTOR"/>
    <property type="match status" value="1"/>
</dbReference>
<evidence type="ECO:0000256" key="12">
    <source>
        <dbReference type="RuleBase" id="RU003357"/>
    </source>
</evidence>
<feature type="domain" description="TonB-dependent receptor-like beta-barrel" evidence="14">
    <location>
        <begin position="267"/>
        <end position="684"/>
    </location>
</feature>
<keyword evidence="13" id="KW-0732">Signal</keyword>
<evidence type="ECO:0000256" key="3">
    <source>
        <dbReference type="ARBA" id="ARBA00022452"/>
    </source>
</evidence>
<comment type="similarity">
    <text evidence="11 12">Belongs to the TonB-dependent receptor family.</text>
</comment>
<dbReference type="InterPro" id="IPR000531">
    <property type="entry name" value="Beta-barrel_TonB"/>
</dbReference>
<dbReference type="Pfam" id="PF07715">
    <property type="entry name" value="Plug"/>
    <property type="match status" value="1"/>
</dbReference>
<dbReference type="Pfam" id="PF00593">
    <property type="entry name" value="TonB_dep_Rec_b-barrel"/>
    <property type="match status" value="1"/>
</dbReference>
<dbReference type="EMBL" id="JAAVXB010000004">
    <property type="protein sequence ID" value="NKF22601.1"/>
    <property type="molecule type" value="Genomic_DNA"/>
</dbReference>
<keyword evidence="2 11" id="KW-0813">Transport</keyword>
<keyword evidence="3 11" id="KW-1134">Transmembrane beta strand</keyword>
<feature type="domain" description="TonB-dependent receptor plug" evidence="15">
    <location>
        <begin position="72"/>
        <end position="177"/>
    </location>
</feature>
<name>A0A969W8E0_9GAMM</name>
<evidence type="ECO:0000256" key="13">
    <source>
        <dbReference type="SAM" id="SignalP"/>
    </source>
</evidence>
<sequence length="714" mass="78377">MAPNKRSRFFQRHLISKVLLSSLGVAAGFGSTLGAAWADDSGSAASADTSAVASSDALPEITVTAQKRSEKLQDVAASASVITADDIENAGVQNIQDAAALTPNLVITDQLRPGIQNVSFRGFTTVQGGQSPFAIVIDGVQQPGQEFLKQQLVDIQQIEVLRGPQGTLYGAGAIAGALNIVTKQPTNDFHAQAKLGYAQGNDATGTLTVSGPIIKDQLFYRASVYSRNFDGLITNDYDGSKVDGVNERSYNGQLLYTPNGQLSMDLRAHVTDGSNGALWLVNAGDGSIDNYSQNPSEDVHGVDQRLLQSYSLKTDYDFGPMTFTSISAFNKAGQDLLADGDFTDTVSGVQTWTNDTKSWSEELRLTSNGHDRLRWNVGAWGQRYFVDDRTQYGSIESDGSYSFPESGDDFNIYRYTSWALFGQADYDLTQKLTATLGLRYDMVDANGTNLVTSEPSSHKFHEPQPKVSLSYQFTPQTMGYATYGKGFRTGGFNPDTPLTTGLRVYNNEVSSNYEIGVKNEFFDRRLILNADVFHTDFDNQQYFYSVVTDEGIYRVITNIPKTRVNGAELEFNALPLPWLKLNGSVGYNHTRIERFTESGTSYKGNEVPQVYPLTTLLGVEASQPLGDRLMVTGRVDWQHRGGLYYDLDNTANQHVSAKDFLNARVALQRADDDAWTVALVGRNLTDERTVAAVGGSLRSYNEPRQLGVELQIRY</sequence>
<keyword evidence="4" id="KW-0410">Iron transport</keyword>
<evidence type="ECO:0000256" key="4">
    <source>
        <dbReference type="ARBA" id="ARBA00022496"/>
    </source>
</evidence>
<evidence type="ECO:0000256" key="2">
    <source>
        <dbReference type="ARBA" id="ARBA00022448"/>
    </source>
</evidence>
<keyword evidence="17" id="KW-1185">Reference proteome</keyword>
<dbReference type="Gene3D" id="2.40.170.20">
    <property type="entry name" value="TonB-dependent receptor, beta-barrel domain"/>
    <property type="match status" value="1"/>
</dbReference>
<evidence type="ECO:0000256" key="9">
    <source>
        <dbReference type="ARBA" id="ARBA00023136"/>
    </source>
</evidence>
<evidence type="ECO:0000256" key="1">
    <source>
        <dbReference type="ARBA" id="ARBA00004571"/>
    </source>
</evidence>
<dbReference type="Proteomes" id="UP000653472">
    <property type="component" value="Unassembled WGS sequence"/>
</dbReference>
<evidence type="ECO:0000313" key="17">
    <source>
        <dbReference type="Proteomes" id="UP000653472"/>
    </source>
</evidence>
<evidence type="ECO:0000259" key="14">
    <source>
        <dbReference type="Pfam" id="PF00593"/>
    </source>
</evidence>
<dbReference type="InterPro" id="IPR012910">
    <property type="entry name" value="Plug_dom"/>
</dbReference>
<comment type="subcellular location">
    <subcellularLocation>
        <location evidence="1 11">Cell outer membrane</location>
        <topology evidence="1 11">Multi-pass membrane protein</topology>
    </subcellularLocation>
</comment>
<keyword evidence="8 12" id="KW-0798">TonB box</keyword>
<protein>
    <submittedName>
        <fullName evidence="16">TonB-dependent receptor</fullName>
    </submittedName>
</protein>
<evidence type="ECO:0000256" key="11">
    <source>
        <dbReference type="PROSITE-ProRule" id="PRU01360"/>
    </source>
</evidence>
<evidence type="ECO:0000256" key="8">
    <source>
        <dbReference type="ARBA" id="ARBA00023077"/>
    </source>
</evidence>
<feature type="chain" id="PRO_5037811752" evidence="13">
    <location>
        <begin position="39"/>
        <end position="714"/>
    </location>
</feature>
<dbReference type="InterPro" id="IPR036942">
    <property type="entry name" value="Beta-barrel_TonB_sf"/>
</dbReference>
<keyword evidence="9 11" id="KW-0472">Membrane</keyword>